<protein>
    <submittedName>
        <fullName evidence="1">Uncharacterized protein</fullName>
    </submittedName>
</protein>
<accession>A0ABT3FZJ2</accession>
<organism evidence="1 2">
    <name type="scientific">Luteolibacter rhizosphaerae</name>
    <dbReference type="NCBI Taxonomy" id="2989719"/>
    <lineage>
        <taxon>Bacteria</taxon>
        <taxon>Pseudomonadati</taxon>
        <taxon>Verrucomicrobiota</taxon>
        <taxon>Verrucomicrobiia</taxon>
        <taxon>Verrucomicrobiales</taxon>
        <taxon>Verrucomicrobiaceae</taxon>
        <taxon>Luteolibacter</taxon>
    </lineage>
</organism>
<gene>
    <name evidence="1" type="ORF">OJ996_05470</name>
</gene>
<name>A0ABT3FZJ2_9BACT</name>
<evidence type="ECO:0000313" key="1">
    <source>
        <dbReference type="EMBL" id="MCW1913009.1"/>
    </source>
</evidence>
<sequence length="121" mass="13149">MAADSEAHWGNASAVAGAINAKAMNSNQKNPSAPNLKLQELVPILGRSWATIEEIASLNRLPQPEVRALLERLDLPVVRLDGKLAFYLGNPARAVRMRSLQGFVPSEELRHLSLSPEAFAP</sequence>
<dbReference type="EMBL" id="JAPDDR010000002">
    <property type="protein sequence ID" value="MCW1913009.1"/>
    <property type="molecule type" value="Genomic_DNA"/>
</dbReference>
<proteinExistence type="predicted"/>
<reference evidence="1" key="1">
    <citation type="submission" date="2022-10" db="EMBL/GenBank/DDBJ databases">
        <title>Luteolibacter sp. GHJ8, whole genome shotgun sequencing project.</title>
        <authorList>
            <person name="Zhao G."/>
            <person name="Shen L."/>
        </authorList>
    </citation>
    <scope>NUCLEOTIDE SEQUENCE</scope>
    <source>
        <strain evidence="1">GHJ8</strain>
    </source>
</reference>
<keyword evidence="2" id="KW-1185">Reference proteome</keyword>
<comment type="caution">
    <text evidence="1">The sequence shown here is derived from an EMBL/GenBank/DDBJ whole genome shotgun (WGS) entry which is preliminary data.</text>
</comment>
<dbReference type="Proteomes" id="UP001165653">
    <property type="component" value="Unassembled WGS sequence"/>
</dbReference>
<evidence type="ECO:0000313" key="2">
    <source>
        <dbReference type="Proteomes" id="UP001165653"/>
    </source>
</evidence>
<dbReference type="RefSeq" id="WP_264512008.1">
    <property type="nucleotide sequence ID" value="NZ_JAPDDR010000002.1"/>
</dbReference>